<feature type="transmembrane region" description="Helical" evidence="6">
    <location>
        <begin position="402"/>
        <end position="419"/>
    </location>
</feature>
<accession>A1SWL1</accession>
<feature type="transmembrane region" description="Helical" evidence="6">
    <location>
        <begin position="12"/>
        <end position="30"/>
    </location>
</feature>
<keyword evidence="4 6" id="KW-1133">Transmembrane helix</keyword>
<feature type="transmembrane region" description="Helical" evidence="6">
    <location>
        <begin position="50"/>
        <end position="69"/>
    </location>
</feature>
<keyword evidence="2" id="KW-0813">Transport</keyword>
<evidence type="ECO:0000256" key="4">
    <source>
        <dbReference type="ARBA" id="ARBA00022989"/>
    </source>
</evidence>
<name>A1SWL1_PSYIN</name>
<dbReference type="eggNOG" id="COG2814">
    <property type="taxonomic scope" value="Bacteria"/>
</dbReference>
<evidence type="ECO:0000256" key="6">
    <source>
        <dbReference type="SAM" id="Phobius"/>
    </source>
</evidence>
<feature type="transmembrane region" description="Helical" evidence="6">
    <location>
        <begin position="301"/>
        <end position="318"/>
    </location>
</feature>
<dbReference type="InterPro" id="IPR011701">
    <property type="entry name" value="MFS"/>
</dbReference>
<dbReference type="PROSITE" id="PS50850">
    <property type="entry name" value="MFS"/>
    <property type="match status" value="1"/>
</dbReference>
<keyword evidence="9" id="KW-1185">Reference proteome</keyword>
<comment type="subcellular location">
    <subcellularLocation>
        <location evidence="1">Membrane</location>
        <topology evidence="1">Multi-pass membrane protein</topology>
    </subcellularLocation>
</comment>
<feature type="transmembrane region" description="Helical" evidence="6">
    <location>
        <begin position="139"/>
        <end position="161"/>
    </location>
</feature>
<feature type="transmembrane region" description="Helical" evidence="6">
    <location>
        <begin position="106"/>
        <end position="127"/>
    </location>
</feature>
<feature type="transmembrane region" description="Helical" evidence="6">
    <location>
        <begin position="439"/>
        <end position="456"/>
    </location>
</feature>
<dbReference type="AlphaFoldDB" id="A1SWL1"/>
<dbReference type="InterPro" id="IPR036259">
    <property type="entry name" value="MFS_trans_sf"/>
</dbReference>
<dbReference type="SUPFAM" id="SSF103473">
    <property type="entry name" value="MFS general substrate transporter"/>
    <property type="match status" value="1"/>
</dbReference>
<evidence type="ECO:0000256" key="5">
    <source>
        <dbReference type="ARBA" id="ARBA00023136"/>
    </source>
</evidence>
<dbReference type="Pfam" id="PF07690">
    <property type="entry name" value="MFS_1"/>
    <property type="match status" value="1"/>
</dbReference>
<dbReference type="GO" id="GO:0022857">
    <property type="term" value="F:transmembrane transporter activity"/>
    <property type="evidence" value="ECO:0007669"/>
    <property type="project" value="InterPro"/>
</dbReference>
<evidence type="ECO:0000313" key="9">
    <source>
        <dbReference type="Proteomes" id="UP000000639"/>
    </source>
</evidence>
<dbReference type="Proteomes" id="UP000000639">
    <property type="component" value="Chromosome"/>
</dbReference>
<keyword evidence="3 6" id="KW-0812">Transmembrane</keyword>
<keyword evidence="5 6" id="KW-0472">Membrane</keyword>
<dbReference type="STRING" id="357804.Ping_2132"/>
<protein>
    <submittedName>
        <fullName evidence="8">Transporter major facilitator superfamily MFS_1</fullName>
    </submittedName>
</protein>
<dbReference type="HOGENOM" id="CLU_000960_28_3_6"/>
<dbReference type="GO" id="GO:0016020">
    <property type="term" value="C:membrane"/>
    <property type="evidence" value="ECO:0007669"/>
    <property type="project" value="UniProtKB-SubCell"/>
</dbReference>
<evidence type="ECO:0000256" key="3">
    <source>
        <dbReference type="ARBA" id="ARBA00022692"/>
    </source>
</evidence>
<feature type="transmembrane region" description="Helical" evidence="6">
    <location>
        <begin position="81"/>
        <end position="100"/>
    </location>
</feature>
<evidence type="ECO:0000259" key="7">
    <source>
        <dbReference type="PROSITE" id="PS50850"/>
    </source>
</evidence>
<dbReference type="CDD" id="cd17321">
    <property type="entry name" value="MFS_MMR_MDR_like"/>
    <property type="match status" value="1"/>
</dbReference>
<feature type="transmembrane region" description="Helical" evidence="6">
    <location>
        <begin position="226"/>
        <end position="244"/>
    </location>
</feature>
<dbReference type="Gene3D" id="1.20.1720.10">
    <property type="entry name" value="Multidrug resistance protein D"/>
    <property type="match status" value="1"/>
</dbReference>
<organism evidence="8 9">
    <name type="scientific">Psychromonas ingrahamii (strain DSM 17664 / CCUG 51855 / 37)</name>
    <dbReference type="NCBI Taxonomy" id="357804"/>
    <lineage>
        <taxon>Bacteria</taxon>
        <taxon>Pseudomonadati</taxon>
        <taxon>Pseudomonadota</taxon>
        <taxon>Gammaproteobacteria</taxon>
        <taxon>Alteromonadales</taxon>
        <taxon>Psychromonadaceae</taxon>
        <taxon>Psychromonas</taxon>
    </lineage>
</organism>
<sequence>MPETSTENAAVAKFALIIVCLGSIIGPMGMASVNIAIPDLASDLQANAKMVSWLPTLFILSSVIFMLPASKLADNYGRKRIYAYGLTLNAFSSLMCGLGTSIEWVLFWRFVQGAASAMIFGPGIAIITSVTPSHKRGAALGIAAACIYVGLTVAPAVGGWLTELWGWRSVFLFQVPIVIALLLLIKMRLSGEWKNDKKTQYDWWGTFIFAVFASSLVYGLSIIYNSLGLVLLGLSAISLALFILHQSRSRRPLIRVQMFRENRLFSMSLTTSLFMYASNFPLIFLMSLYLQYVKGLSPSHAGQVILVQALSMAIMAPLSGRLADRFQPRVLTTLGCVIVACGLLVLSCMNTQTSVTYITSSFLLIGIGFGLFSTPNNNAIMGAAKSHEVGAASASMNLARTIGNLLGMSLVNLMVHFYLGNAQFTPEQNPILIKTVEMALNMSLAFVVVACVISVLRGKSKSD</sequence>
<reference evidence="8 9" key="1">
    <citation type="submission" date="2007-01" db="EMBL/GenBank/DDBJ databases">
        <title>Complete sequence of Psychromonas ingrahamii 37.</title>
        <authorList>
            <consortium name="US DOE Joint Genome Institute"/>
            <person name="Copeland A."/>
            <person name="Lucas S."/>
            <person name="Lapidus A."/>
            <person name="Barry K."/>
            <person name="Detter J.C."/>
            <person name="Glavina del Rio T."/>
            <person name="Hammon N."/>
            <person name="Israni S."/>
            <person name="Dalin E."/>
            <person name="Tice H."/>
            <person name="Pitluck S."/>
            <person name="Thompson L.S."/>
            <person name="Brettin T."/>
            <person name="Bruce D."/>
            <person name="Han C."/>
            <person name="Tapia R."/>
            <person name="Schmutz J."/>
            <person name="Larimer F."/>
            <person name="Land M."/>
            <person name="Hauser L."/>
            <person name="Kyrpides N."/>
            <person name="Ivanova N."/>
            <person name="Staley J."/>
            <person name="Richardson P."/>
        </authorList>
    </citation>
    <scope>NUCLEOTIDE SEQUENCE [LARGE SCALE GENOMIC DNA]</scope>
    <source>
        <strain evidence="8 9">37</strain>
    </source>
</reference>
<feature type="transmembrane region" description="Helical" evidence="6">
    <location>
        <begin position="355"/>
        <end position="372"/>
    </location>
</feature>
<dbReference type="PRINTS" id="PR01036">
    <property type="entry name" value="TCRTETB"/>
</dbReference>
<dbReference type="EMBL" id="CP000510">
    <property type="protein sequence ID" value="ABM03876.1"/>
    <property type="molecule type" value="Genomic_DNA"/>
</dbReference>
<feature type="transmembrane region" description="Helical" evidence="6">
    <location>
        <begin position="167"/>
        <end position="189"/>
    </location>
</feature>
<evidence type="ECO:0000313" key="8">
    <source>
        <dbReference type="EMBL" id="ABM03876.1"/>
    </source>
</evidence>
<gene>
    <name evidence="8" type="ordered locus">Ping_2132</name>
</gene>
<dbReference type="InterPro" id="IPR005829">
    <property type="entry name" value="Sugar_transporter_CS"/>
</dbReference>
<dbReference type="KEGG" id="pin:Ping_2132"/>
<feature type="transmembrane region" description="Helical" evidence="6">
    <location>
        <begin position="330"/>
        <end position="349"/>
    </location>
</feature>
<proteinExistence type="predicted"/>
<dbReference type="InterPro" id="IPR020846">
    <property type="entry name" value="MFS_dom"/>
</dbReference>
<dbReference type="PANTHER" id="PTHR42718">
    <property type="entry name" value="MAJOR FACILITATOR SUPERFAMILY MULTIDRUG TRANSPORTER MFSC"/>
    <property type="match status" value="1"/>
</dbReference>
<dbReference type="OrthoDB" id="9812221at2"/>
<feature type="transmembrane region" description="Helical" evidence="6">
    <location>
        <begin position="201"/>
        <end position="220"/>
    </location>
</feature>
<dbReference type="PROSITE" id="PS00216">
    <property type="entry name" value="SUGAR_TRANSPORT_1"/>
    <property type="match status" value="1"/>
</dbReference>
<dbReference type="PANTHER" id="PTHR42718:SF9">
    <property type="entry name" value="MAJOR FACILITATOR SUPERFAMILY MULTIDRUG TRANSPORTER MFSC"/>
    <property type="match status" value="1"/>
</dbReference>
<dbReference type="RefSeq" id="WP_011770436.1">
    <property type="nucleotide sequence ID" value="NC_008709.1"/>
</dbReference>
<dbReference type="Gene3D" id="1.20.1250.20">
    <property type="entry name" value="MFS general substrate transporter like domains"/>
    <property type="match status" value="1"/>
</dbReference>
<feature type="domain" description="Major facilitator superfamily (MFS) profile" evidence="7">
    <location>
        <begin position="15"/>
        <end position="462"/>
    </location>
</feature>
<evidence type="ECO:0000256" key="2">
    <source>
        <dbReference type="ARBA" id="ARBA00022448"/>
    </source>
</evidence>
<feature type="transmembrane region" description="Helical" evidence="6">
    <location>
        <begin position="264"/>
        <end position="289"/>
    </location>
</feature>
<evidence type="ECO:0000256" key="1">
    <source>
        <dbReference type="ARBA" id="ARBA00004141"/>
    </source>
</evidence>